<dbReference type="AlphaFoldDB" id="A0A644WRP6"/>
<comment type="caution">
    <text evidence="1">The sequence shown here is derived from an EMBL/GenBank/DDBJ whole genome shotgun (WGS) entry which is preliminary data.</text>
</comment>
<organism evidence="1">
    <name type="scientific">bioreactor metagenome</name>
    <dbReference type="NCBI Taxonomy" id="1076179"/>
    <lineage>
        <taxon>unclassified sequences</taxon>
        <taxon>metagenomes</taxon>
        <taxon>ecological metagenomes</taxon>
    </lineage>
</organism>
<name>A0A644WRP6_9ZZZZ</name>
<dbReference type="EMBL" id="VSSQ01001219">
    <property type="protein sequence ID" value="MPM06337.1"/>
    <property type="molecule type" value="Genomic_DNA"/>
</dbReference>
<proteinExistence type="predicted"/>
<protein>
    <submittedName>
        <fullName evidence="1">Uncharacterized protein</fullName>
    </submittedName>
</protein>
<gene>
    <name evidence="1" type="ORF">SDC9_52636</name>
</gene>
<evidence type="ECO:0000313" key="1">
    <source>
        <dbReference type="EMBL" id="MPM06337.1"/>
    </source>
</evidence>
<accession>A0A644WRP6</accession>
<sequence length="82" mass="9404">MKIQELTQDERGIANYLVDKHKAELNNISPDCVSPLIALRKVVKPTVEQIGKTVLVSHSEITNDEWIRITRWINDAFFKEGV</sequence>
<reference evidence="1" key="1">
    <citation type="submission" date="2019-08" db="EMBL/GenBank/DDBJ databases">
        <authorList>
            <person name="Kucharzyk K."/>
            <person name="Murdoch R.W."/>
            <person name="Higgins S."/>
            <person name="Loffler F."/>
        </authorList>
    </citation>
    <scope>NUCLEOTIDE SEQUENCE</scope>
</reference>